<dbReference type="AlphaFoldDB" id="A0A1M6XSM1"/>
<keyword evidence="3" id="KW-1185">Reference proteome</keyword>
<evidence type="ECO:0000313" key="2">
    <source>
        <dbReference type="EMBL" id="SHL08997.1"/>
    </source>
</evidence>
<proteinExistence type="predicted"/>
<evidence type="ECO:0000313" key="1">
    <source>
        <dbReference type="EMBL" id="OCA80427.1"/>
    </source>
</evidence>
<accession>A0A1M6XSM1</accession>
<organism evidence="2 4">
    <name type="scientific">Chryseobacterium contaminans</name>
    <dbReference type="NCBI Taxonomy" id="1423959"/>
    <lineage>
        <taxon>Bacteria</taxon>
        <taxon>Pseudomonadati</taxon>
        <taxon>Bacteroidota</taxon>
        <taxon>Flavobacteriia</taxon>
        <taxon>Flavobacteriales</taxon>
        <taxon>Weeksellaceae</taxon>
        <taxon>Chryseobacterium group</taxon>
        <taxon>Chryseobacterium</taxon>
    </lineage>
</organism>
<reference evidence="1 3" key="1">
    <citation type="submission" date="2016-07" db="EMBL/GenBank/DDBJ databases">
        <authorList>
            <person name="Jeong J.-J."/>
            <person name="Kim D.W."/>
            <person name="Sang M.K."/>
            <person name="Choi I.-G."/>
            <person name="Kim K.D."/>
        </authorList>
    </citation>
    <scope>NUCLEOTIDE SEQUENCE [LARGE SCALE GENOMIC DNA]</scope>
    <source>
        <strain evidence="1 3">C-26</strain>
    </source>
</reference>
<dbReference type="Proteomes" id="UP000093508">
    <property type="component" value="Unassembled WGS sequence"/>
</dbReference>
<protein>
    <submittedName>
        <fullName evidence="2">Uncharacterized protein</fullName>
    </submittedName>
</protein>
<dbReference type="Proteomes" id="UP000184069">
    <property type="component" value="Unassembled WGS sequence"/>
</dbReference>
<gene>
    <name evidence="1" type="ORF">BBH99_15550</name>
    <name evidence="2" type="ORF">SAMN05444407_102204</name>
</gene>
<sequence length="165" mass="18698">MKKIFSELKGFVIYSPELLAKYLQDHNLPGNNILKYFVENEHGDVITRSGIAIPVIGVEEDYYSFCISANEDQVLGNEEVAAQSDGWIFQTSNNELRVVGIGYLKDISSINDENSIKLNLDNGWFSLKIRAGNKNGERLFELNTKKQEAKPDFKGDLTTTYYFNS</sequence>
<dbReference type="OrthoDB" id="654004at2"/>
<dbReference type="RefSeq" id="WP_066690850.1">
    <property type="nucleotide sequence ID" value="NZ_FRBM01000002.1"/>
</dbReference>
<name>A0A1M6XSM1_9FLAO</name>
<dbReference type="EMBL" id="MAYF01000006">
    <property type="protein sequence ID" value="OCA80427.1"/>
    <property type="molecule type" value="Genomic_DNA"/>
</dbReference>
<dbReference type="EMBL" id="FRBM01000002">
    <property type="protein sequence ID" value="SHL08997.1"/>
    <property type="molecule type" value="Genomic_DNA"/>
</dbReference>
<evidence type="ECO:0000313" key="3">
    <source>
        <dbReference type="Proteomes" id="UP000093508"/>
    </source>
</evidence>
<evidence type="ECO:0000313" key="4">
    <source>
        <dbReference type="Proteomes" id="UP000184069"/>
    </source>
</evidence>
<reference evidence="2 4" key="2">
    <citation type="submission" date="2016-11" db="EMBL/GenBank/DDBJ databases">
        <authorList>
            <person name="Jaros S."/>
            <person name="Januszkiewicz K."/>
            <person name="Wedrychowicz H."/>
        </authorList>
    </citation>
    <scope>NUCLEOTIDE SEQUENCE [LARGE SCALE GENOMIC DNA]</scope>
    <source>
        <strain evidence="2 4">DSM 27621</strain>
    </source>
</reference>